<dbReference type="PANTHER" id="PTHR43405:SF1">
    <property type="entry name" value="GLYCOSYL HYDROLASE DIGH"/>
    <property type="match status" value="1"/>
</dbReference>
<reference evidence="3 4" key="1">
    <citation type="submission" date="2019-08" db="EMBL/GenBank/DDBJ databases">
        <title>In-depth cultivation of the pig gut microbiome towards novel bacterial diversity and tailored functional studies.</title>
        <authorList>
            <person name="Wylensek D."/>
            <person name="Hitch T.C.A."/>
            <person name="Clavel T."/>
        </authorList>
    </citation>
    <scope>NUCLEOTIDE SEQUENCE [LARGE SCALE GENOMIC DNA]</scope>
    <source>
        <strain evidence="3 4">Oil-RF-744-WCA-WT-10</strain>
    </source>
</reference>
<dbReference type="AlphaFoldDB" id="A0A6L5XF18"/>
<gene>
    <name evidence="3" type="ORF">FYJ29_06955</name>
</gene>
<dbReference type="InterPro" id="IPR052177">
    <property type="entry name" value="Divisome_Glycosyl_Hydrolase"/>
</dbReference>
<proteinExistence type="predicted"/>
<sequence>MVPLQARVKAKTSQRVQLGVWEDLSGRVMTPDSIEGWIKPFYEAGIRNFYICNSPEEIAKWVQAARGFKGARIHAWMFSLNAYHDSAAVWSHREWGEVNRLGENSLDKSPYTPVYKWLSPAVPQVRRWVKDKAAGYAAIKGLASVHLDFIRFNDLFLGRKTQAERFHIDQRQIEPQWDFGYHPMAIEAFRRQFGYSPLELSAPYLSPEWIQFRMDEVTSLVNEIAQAVHARGKMLTAAVFPFPERARMMVLQDWARWDLDMVCPMNYNSFYREGPQWVKYSVSQGLAETRHRSKYVSGLFVVGASKADIVQEARESVAAGADGINFFNASGLVKAGMLDVVRQLNREFNGGK</sequence>
<protein>
    <submittedName>
        <fullName evidence="3">Family 10 glycosylhydrolase</fullName>
    </submittedName>
</protein>
<evidence type="ECO:0000259" key="2">
    <source>
        <dbReference type="Pfam" id="PF02638"/>
    </source>
</evidence>
<dbReference type="InterPro" id="IPR003790">
    <property type="entry name" value="GHL10"/>
</dbReference>
<evidence type="ECO:0000313" key="3">
    <source>
        <dbReference type="EMBL" id="MSS17492.1"/>
    </source>
</evidence>
<dbReference type="PANTHER" id="PTHR43405">
    <property type="entry name" value="GLYCOSYL HYDROLASE DIGH"/>
    <property type="match status" value="1"/>
</dbReference>
<dbReference type="Pfam" id="PF02638">
    <property type="entry name" value="GHL10"/>
    <property type="match status" value="1"/>
</dbReference>
<accession>A0A6L5XF18</accession>
<keyword evidence="3" id="KW-0378">Hydrolase</keyword>
<feature type="domain" description="Glycosyl hydrolase-like 10" evidence="2">
    <location>
        <begin position="69"/>
        <end position="259"/>
    </location>
</feature>
<dbReference type="GO" id="GO:0016787">
    <property type="term" value="F:hydrolase activity"/>
    <property type="evidence" value="ECO:0007669"/>
    <property type="project" value="UniProtKB-KW"/>
</dbReference>
<evidence type="ECO:0000313" key="4">
    <source>
        <dbReference type="Proteomes" id="UP000483362"/>
    </source>
</evidence>
<keyword evidence="1" id="KW-0732">Signal</keyword>
<name>A0A6L5XF18_9BACT</name>
<comment type="caution">
    <text evidence="3">The sequence shown here is derived from an EMBL/GenBank/DDBJ whole genome shotgun (WGS) entry which is preliminary data.</text>
</comment>
<dbReference type="EMBL" id="VULT01000009">
    <property type="protein sequence ID" value="MSS17492.1"/>
    <property type="molecule type" value="Genomic_DNA"/>
</dbReference>
<dbReference type="Gene3D" id="3.20.20.80">
    <property type="entry name" value="Glycosidases"/>
    <property type="match status" value="1"/>
</dbReference>
<evidence type="ECO:0000256" key="1">
    <source>
        <dbReference type="ARBA" id="ARBA00022729"/>
    </source>
</evidence>
<keyword evidence="4" id="KW-1185">Reference proteome</keyword>
<dbReference type="Proteomes" id="UP000483362">
    <property type="component" value="Unassembled WGS sequence"/>
</dbReference>
<organism evidence="3 4">
    <name type="scientific">Sodaliphilus pleomorphus</name>
    <dbReference type="NCBI Taxonomy" id="2606626"/>
    <lineage>
        <taxon>Bacteria</taxon>
        <taxon>Pseudomonadati</taxon>
        <taxon>Bacteroidota</taxon>
        <taxon>Bacteroidia</taxon>
        <taxon>Bacteroidales</taxon>
        <taxon>Muribaculaceae</taxon>
        <taxon>Sodaliphilus</taxon>
    </lineage>
</organism>